<dbReference type="SUPFAM" id="SSF46689">
    <property type="entry name" value="Homeodomain-like"/>
    <property type="match status" value="2"/>
</dbReference>
<dbReference type="Proteomes" id="UP001501509">
    <property type="component" value="Unassembled WGS sequence"/>
</dbReference>
<dbReference type="SMART" id="SM00342">
    <property type="entry name" value="HTH_ARAC"/>
    <property type="match status" value="1"/>
</dbReference>
<dbReference type="InterPro" id="IPR052158">
    <property type="entry name" value="INH-QAR"/>
</dbReference>
<dbReference type="Gene3D" id="1.10.10.60">
    <property type="entry name" value="Homeodomain-like"/>
    <property type="match status" value="1"/>
</dbReference>
<dbReference type="InterPro" id="IPR018062">
    <property type="entry name" value="HTH_AraC-typ_CS"/>
</dbReference>
<dbReference type="RefSeq" id="WP_344542676.1">
    <property type="nucleotide sequence ID" value="NZ_BAAATD010000005.1"/>
</dbReference>
<dbReference type="PANTHER" id="PTHR43130:SF3">
    <property type="entry name" value="HTH-TYPE TRANSCRIPTIONAL REGULATOR RV1931C"/>
    <property type="match status" value="1"/>
</dbReference>
<gene>
    <name evidence="5" type="ORF">GCM10010411_38410</name>
</gene>
<dbReference type="CDD" id="cd03137">
    <property type="entry name" value="GATase1_AraC_1"/>
    <property type="match status" value="1"/>
</dbReference>
<protein>
    <submittedName>
        <fullName evidence="5">Helix-turn-helix domain-containing protein</fullName>
    </submittedName>
</protein>
<dbReference type="PANTHER" id="PTHR43130">
    <property type="entry name" value="ARAC-FAMILY TRANSCRIPTIONAL REGULATOR"/>
    <property type="match status" value="1"/>
</dbReference>
<dbReference type="PROSITE" id="PS01124">
    <property type="entry name" value="HTH_ARAC_FAMILY_2"/>
    <property type="match status" value="1"/>
</dbReference>
<dbReference type="InterPro" id="IPR029062">
    <property type="entry name" value="Class_I_gatase-like"/>
</dbReference>
<keyword evidence="1" id="KW-0805">Transcription regulation</keyword>
<feature type="domain" description="HTH araC/xylS-type" evidence="4">
    <location>
        <begin position="208"/>
        <end position="306"/>
    </location>
</feature>
<dbReference type="PROSITE" id="PS00041">
    <property type="entry name" value="HTH_ARAC_FAMILY_1"/>
    <property type="match status" value="1"/>
</dbReference>
<dbReference type="Gene3D" id="3.40.50.880">
    <property type="match status" value="1"/>
</dbReference>
<name>A0ABP6C3R6_9ACTN</name>
<accession>A0ABP6C3R6</accession>
<proteinExistence type="predicted"/>
<evidence type="ECO:0000313" key="6">
    <source>
        <dbReference type="Proteomes" id="UP001501509"/>
    </source>
</evidence>
<dbReference type="InterPro" id="IPR018060">
    <property type="entry name" value="HTH_AraC"/>
</dbReference>
<evidence type="ECO:0000313" key="5">
    <source>
        <dbReference type="EMBL" id="GAA2601104.1"/>
    </source>
</evidence>
<dbReference type="EMBL" id="BAAATD010000005">
    <property type="protein sequence ID" value="GAA2601104.1"/>
    <property type="molecule type" value="Genomic_DNA"/>
</dbReference>
<organism evidence="5 6">
    <name type="scientific">Actinomadura fulvescens</name>
    <dbReference type="NCBI Taxonomy" id="46160"/>
    <lineage>
        <taxon>Bacteria</taxon>
        <taxon>Bacillati</taxon>
        <taxon>Actinomycetota</taxon>
        <taxon>Actinomycetes</taxon>
        <taxon>Streptosporangiales</taxon>
        <taxon>Thermomonosporaceae</taxon>
        <taxon>Actinomadura</taxon>
    </lineage>
</organism>
<comment type="caution">
    <text evidence="5">The sequence shown here is derived from an EMBL/GenBank/DDBJ whole genome shotgun (WGS) entry which is preliminary data.</text>
</comment>
<evidence type="ECO:0000256" key="1">
    <source>
        <dbReference type="ARBA" id="ARBA00023015"/>
    </source>
</evidence>
<evidence type="ECO:0000256" key="3">
    <source>
        <dbReference type="ARBA" id="ARBA00023163"/>
    </source>
</evidence>
<reference evidence="6" key="1">
    <citation type="journal article" date="2019" name="Int. J. Syst. Evol. Microbiol.">
        <title>The Global Catalogue of Microorganisms (GCM) 10K type strain sequencing project: providing services to taxonomists for standard genome sequencing and annotation.</title>
        <authorList>
            <consortium name="The Broad Institute Genomics Platform"/>
            <consortium name="The Broad Institute Genome Sequencing Center for Infectious Disease"/>
            <person name="Wu L."/>
            <person name="Ma J."/>
        </authorList>
    </citation>
    <scope>NUCLEOTIDE SEQUENCE [LARGE SCALE GENOMIC DNA]</scope>
    <source>
        <strain evidence="6">JCM 6833</strain>
    </source>
</reference>
<evidence type="ECO:0000256" key="2">
    <source>
        <dbReference type="ARBA" id="ARBA00023125"/>
    </source>
</evidence>
<keyword evidence="6" id="KW-1185">Reference proteome</keyword>
<dbReference type="Pfam" id="PF12833">
    <property type="entry name" value="HTH_18"/>
    <property type="match status" value="1"/>
</dbReference>
<dbReference type="InterPro" id="IPR002818">
    <property type="entry name" value="DJ-1/PfpI"/>
</dbReference>
<dbReference type="InterPro" id="IPR009057">
    <property type="entry name" value="Homeodomain-like_sf"/>
</dbReference>
<keyword evidence="3" id="KW-0804">Transcription</keyword>
<dbReference type="Pfam" id="PF01965">
    <property type="entry name" value="DJ-1_PfpI"/>
    <property type="match status" value="1"/>
</dbReference>
<keyword evidence="2" id="KW-0238">DNA-binding</keyword>
<sequence>MGITVALAVTEGIPDFEIAIASEVFGMCRDDLADPWYDFRLCAGSGTRTQSGMRADTPYGFETLVAADTVVVPALRNGCTLPDPRLVEALRNVKGRVVSLCTGAFALAEAGILDGRRATTHWMYTDVLAERHPRVRVDRDVLYVDEGDVMTSAGRSAGIDLCLHVVRTDFGPRVANELARRMVAPPHRAGGQAQFVVRPMPEEHGGLGEVLGWATERLSERLSSGDLAERAGLSTRSLIRRFHETTGTTPMRWLHQQRLALARDLLETTDLPIEEVGRRTGMGSAANLRHHFTRAVGVTPTAYRRTFRA</sequence>
<dbReference type="SUPFAM" id="SSF52317">
    <property type="entry name" value="Class I glutamine amidotransferase-like"/>
    <property type="match status" value="1"/>
</dbReference>
<evidence type="ECO:0000259" key="4">
    <source>
        <dbReference type="PROSITE" id="PS01124"/>
    </source>
</evidence>